<accession>A0A8H7XVH0</accession>
<gene>
    <name evidence="2" type="ORF">JR316_008480</name>
</gene>
<dbReference type="AlphaFoldDB" id="A0A8H7XVH0"/>
<dbReference type="SUPFAM" id="SSF81383">
    <property type="entry name" value="F-box domain"/>
    <property type="match status" value="1"/>
</dbReference>
<evidence type="ECO:0000259" key="1">
    <source>
        <dbReference type="PROSITE" id="PS50181"/>
    </source>
</evidence>
<sequence>MDYQAAYAVVNDDMSATEAFRIIDAEVTKHKNFILSLRTRRNTFSPISRLPPELLSRIFGFLSQDSPLYGTTVLSWIRVSYVCRTWRSVALNHPSLWSTLPLGYCRWTKEMLNRSKMASLTVKCDFSAAGSYSRKLRESTTLALAQSSRISNLSLTNADHPTMQKFLSEMPKLTPRLESIRLTVMRKSIDPALEPGCELPLEFLSSADYLRRIELTRFIINWESLVSQNLTHVKIHDVPPSARPTVTILWKALQKMPLLELLELSNVLTDGDTDTLLFSDVSSIHLPHLRILSLVATTPQVSNILRYLSFPQTAHIHIDCKGTHTTKFDFSDITSWASTFLAAPKKARGPMIRTFEVRSSYPTPGLRFRAFSEVLSDSDFTKSGLDPIFNLTLTSGFITDISVAEIDKMLVDVFIAMPLHGTVALRLDQNYHSMSSSALTNTFGTLNQLRSVTASGIVTEFLVKALGDILPNRRSTRSHHAQATFPALRSVSLCNVDLEFEVPLKSLEDALKARKKRGVEVRELKLEMCSRITQVDVSGLQRIVPAVKWDENELGFTDEEEEEDYYYDEYAYEFDIYDSDGYDFFPF</sequence>
<evidence type="ECO:0000313" key="2">
    <source>
        <dbReference type="EMBL" id="KAG5166395.1"/>
    </source>
</evidence>
<dbReference type="InterPro" id="IPR036047">
    <property type="entry name" value="F-box-like_dom_sf"/>
</dbReference>
<organism evidence="2">
    <name type="scientific">Psilocybe cubensis</name>
    <name type="common">Psychedelic mushroom</name>
    <name type="synonym">Stropharia cubensis</name>
    <dbReference type="NCBI Taxonomy" id="181762"/>
    <lineage>
        <taxon>Eukaryota</taxon>
        <taxon>Fungi</taxon>
        <taxon>Dikarya</taxon>
        <taxon>Basidiomycota</taxon>
        <taxon>Agaricomycotina</taxon>
        <taxon>Agaricomycetes</taxon>
        <taxon>Agaricomycetidae</taxon>
        <taxon>Agaricales</taxon>
        <taxon>Agaricineae</taxon>
        <taxon>Strophariaceae</taxon>
        <taxon>Psilocybe</taxon>
    </lineage>
</organism>
<comment type="caution">
    <text evidence="2">The sequence shown here is derived from an EMBL/GenBank/DDBJ whole genome shotgun (WGS) entry which is preliminary data.</text>
</comment>
<protein>
    <recommendedName>
        <fullName evidence="1">F-box domain-containing protein</fullName>
    </recommendedName>
</protein>
<dbReference type="PANTHER" id="PTHR38926:SF5">
    <property type="entry name" value="F-BOX AND LEUCINE-RICH REPEAT PROTEIN 6"/>
    <property type="match status" value="1"/>
</dbReference>
<dbReference type="SUPFAM" id="SSF52047">
    <property type="entry name" value="RNI-like"/>
    <property type="match status" value="1"/>
</dbReference>
<proteinExistence type="predicted"/>
<dbReference type="Pfam" id="PF12937">
    <property type="entry name" value="F-box-like"/>
    <property type="match status" value="1"/>
</dbReference>
<dbReference type="InterPro" id="IPR001810">
    <property type="entry name" value="F-box_dom"/>
</dbReference>
<dbReference type="PROSITE" id="PS50181">
    <property type="entry name" value="FBOX"/>
    <property type="match status" value="1"/>
</dbReference>
<dbReference type="PANTHER" id="PTHR38926">
    <property type="entry name" value="F-BOX DOMAIN CONTAINING PROTEIN, EXPRESSED"/>
    <property type="match status" value="1"/>
</dbReference>
<dbReference type="Gene3D" id="1.20.1280.50">
    <property type="match status" value="1"/>
</dbReference>
<reference evidence="2" key="1">
    <citation type="submission" date="2021-02" db="EMBL/GenBank/DDBJ databases">
        <title>Psilocybe cubensis genome.</title>
        <authorList>
            <person name="Mckernan K.J."/>
            <person name="Crawford S."/>
            <person name="Trippe A."/>
            <person name="Kane L.T."/>
            <person name="Mclaughlin S."/>
        </authorList>
    </citation>
    <scope>NUCLEOTIDE SEQUENCE [LARGE SCALE GENOMIC DNA]</scope>
    <source>
        <strain evidence="2">MGC-MH-2018</strain>
    </source>
</reference>
<name>A0A8H7XVH0_PSICU</name>
<dbReference type="EMBL" id="JAFIQS010000008">
    <property type="protein sequence ID" value="KAG5166395.1"/>
    <property type="molecule type" value="Genomic_DNA"/>
</dbReference>
<feature type="domain" description="F-box" evidence="1">
    <location>
        <begin position="44"/>
        <end position="100"/>
    </location>
</feature>